<dbReference type="AlphaFoldDB" id="A0A6A6Q348"/>
<dbReference type="Pfam" id="PF00179">
    <property type="entry name" value="UQ_con"/>
    <property type="match status" value="1"/>
</dbReference>
<feature type="domain" description="UBC core" evidence="5">
    <location>
        <begin position="4"/>
        <end position="155"/>
    </location>
</feature>
<dbReference type="RefSeq" id="XP_033593487.1">
    <property type="nucleotide sequence ID" value="XM_033738808.1"/>
</dbReference>
<evidence type="ECO:0000256" key="3">
    <source>
        <dbReference type="PROSITE-ProRule" id="PRU10133"/>
    </source>
</evidence>
<evidence type="ECO:0000313" key="7">
    <source>
        <dbReference type="Proteomes" id="UP000799767"/>
    </source>
</evidence>
<feature type="compositionally biased region" description="Basic and acidic residues" evidence="4">
    <location>
        <begin position="330"/>
        <end position="340"/>
    </location>
</feature>
<dbReference type="OrthoDB" id="10069349at2759"/>
<reference evidence="6" key="1">
    <citation type="journal article" date="2020" name="Stud. Mycol.">
        <title>101 Dothideomycetes genomes: a test case for predicting lifestyles and emergence of pathogens.</title>
        <authorList>
            <person name="Haridas S."/>
            <person name="Albert R."/>
            <person name="Binder M."/>
            <person name="Bloem J."/>
            <person name="Labutti K."/>
            <person name="Salamov A."/>
            <person name="Andreopoulos B."/>
            <person name="Baker S."/>
            <person name="Barry K."/>
            <person name="Bills G."/>
            <person name="Bluhm B."/>
            <person name="Cannon C."/>
            <person name="Castanera R."/>
            <person name="Culley D."/>
            <person name="Daum C."/>
            <person name="Ezra D."/>
            <person name="Gonzalez J."/>
            <person name="Henrissat B."/>
            <person name="Kuo A."/>
            <person name="Liang C."/>
            <person name="Lipzen A."/>
            <person name="Lutzoni F."/>
            <person name="Magnuson J."/>
            <person name="Mondo S."/>
            <person name="Nolan M."/>
            <person name="Ohm R."/>
            <person name="Pangilinan J."/>
            <person name="Park H.-J."/>
            <person name="Ramirez L."/>
            <person name="Alfaro M."/>
            <person name="Sun H."/>
            <person name="Tritt A."/>
            <person name="Yoshinaga Y."/>
            <person name="Zwiers L.-H."/>
            <person name="Turgeon B."/>
            <person name="Goodwin S."/>
            <person name="Spatafora J."/>
            <person name="Crous P."/>
            <person name="Grigoriev I."/>
        </authorList>
    </citation>
    <scope>NUCLEOTIDE SEQUENCE</scope>
    <source>
        <strain evidence="6">CBS 113389</strain>
    </source>
</reference>
<feature type="region of interest" description="Disordered" evidence="4">
    <location>
        <begin position="169"/>
        <end position="227"/>
    </location>
</feature>
<feature type="compositionally biased region" description="Polar residues" evidence="4">
    <location>
        <begin position="215"/>
        <end position="225"/>
    </location>
</feature>
<dbReference type="InterPro" id="IPR023313">
    <property type="entry name" value="UBQ-conjugating_AS"/>
</dbReference>
<accession>A0A6A6Q348</accession>
<dbReference type="InterPro" id="IPR000608">
    <property type="entry name" value="UBC"/>
</dbReference>
<keyword evidence="7" id="KW-1185">Reference proteome</keyword>
<proteinExistence type="predicted"/>
<feature type="region of interest" description="Disordered" evidence="4">
    <location>
        <begin position="254"/>
        <end position="423"/>
    </location>
</feature>
<keyword evidence="1" id="KW-0808">Transferase</keyword>
<feature type="compositionally biased region" description="Basic and acidic residues" evidence="4">
    <location>
        <begin position="413"/>
        <end position="423"/>
    </location>
</feature>
<dbReference type="GO" id="GO:0016740">
    <property type="term" value="F:transferase activity"/>
    <property type="evidence" value="ECO:0007669"/>
    <property type="project" value="UniProtKB-KW"/>
</dbReference>
<gene>
    <name evidence="6" type="ORF">BDY17DRAFT_89121</name>
</gene>
<feature type="compositionally biased region" description="Polar residues" evidence="4">
    <location>
        <begin position="376"/>
        <end position="386"/>
    </location>
</feature>
<evidence type="ECO:0000313" key="6">
    <source>
        <dbReference type="EMBL" id="KAF2486918.1"/>
    </source>
</evidence>
<evidence type="ECO:0000256" key="2">
    <source>
        <dbReference type="ARBA" id="ARBA00022786"/>
    </source>
</evidence>
<organism evidence="6 7">
    <name type="scientific">Neohortaea acidophila</name>
    <dbReference type="NCBI Taxonomy" id="245834"/>
    <lineage>
        <taxon>Eukaryota</taxon>
        <taxon>Fungi</taxon>
        <taxon>Dikarya</taxon>
        <taxon>Ascomycota</taxon>
        <taxon>Pezizomycotina</taxon>
        <taxon>Dothideomycetes</taxon>
        <taxon>Dothideomycetidae</taxon>
        <taxon>Mycosphaerellales</taxon>
        <taxon>Teratosphaeriaceae</taxon>
        <taxon>Neohortaea</taxon>
    </lineage>
</organism>
<dbReference type="GeneID" id="54479809"/>
<evidence type="ECO:0000259" key="5">
    <source>
        <dbReference type="PROSITE" id="PS50127"/>
    </source>
</evidence>
<dbReference type="Proteomes" id="UP000799767">
    <property type="component" value="Unassembled WGS sequence"/>
</dbReference>
<keyword evidence="2" id="KW-0833">Ubl conjugation pathway</keyword>
<feature type="active site" description="Glycyl thioester intermediate" evidence="3">
    <location>
        <position position="93"/>
    </location>
</feature>
<feature type="compositionally biased region" description="Low complexity" evidence="4">
    <location>
        <begin position="264"/>
        <end position="278"/>
    </location>
</feature>
<dbReference type="Gene3D" id="3.10.110.10">
    <property type="entry name" value="Ubiquitin Conjugating Enzyme"/>
    <property type="match status" value="1"/>
</dbReference>
<dbReference type="PROSITE" id="PS00183">
    <property type="entry name" value="UBC_1"/>
    <property type="match status" value="1"/>
</dbReference>
<dbReference type="PROSITE" id="PS50127">
    <property type="entry name" value="UBC_2"/>
    <property type="match status" value="1"/>
</dbReference>
<evidence type="ECO:0000256" key="1">
    <source>
        <dbReference type="ARBA" id="ARBA00022679"/>
    </source>
</evidence>
<dbReference type="InterPro" id="IPR016135">
    <property type="entry name" value="UBQ-conjugating_enzyme/RWD"/>
</dbReference>
<sequence>MNSKSLRRLAADHAALHSQPLPPNYLFPLNASTSDDLTQLDILLAGPTHTPFAAGAWKLHLTIPPEYPQAPPTAHFRTPIFHPNVDPQTGGVCVETLKRDWDSKLTLRDVLVTISCLLIQPNPDSALNAEAGALIQEDYAVFARRAELMTSIHAVVPKVLQAAVAEAQRRGQEENAGNQLGAPGRRRAVARQRGAASRRSDGSPSGAIARRRQQAGPSQPFILQTRNDDVFGDALQEEDRMDTTADEDSSMMDVNQENDTNKMPAQPATPQATTPRRQNGVAMPLRELIMEDVTTDSEDEDMEPEYPPSPRKSPTKSPAKRKHQPTNDTQHAESSRDAMHRAPNLTPPNNPNAQPLAEDSPFAAALSVSPRKAQKRPTTPTSNWTTAAAPLIPRLKTPQSHGGIFKTIAPSSSEKRRQEARRKEELDAKLWELCGRDICRWNSGDFEGEPFGMKAGRW</sequence>
<evidence type="ECO:0000256" key="4">
    <source>
        <dbReference type="SAM" id="MobiDB-lite"/>
    </source>
</evidence>
<protein>
    <submittedName>
        <fullName evidence="6">Ubiquitin-conjugating enzyme/RWD-like protein</fullName>
    </submittedName>
</protein>
<dbReference type="SMART" id="SM00212">
    <property type="entry name" value="UBCc"/>
    <property type="match status" value="1"/>
</dbReference>
<name>A0A6A6Q348_9PEZI</name>
<feature type="compositionally biased region" description="Polar residues" evidence="4">
    <location>
        <begin position="254"/>
        <end position="263"/>
    </location>
</feature>
<dbReference type="EMBL" id="MU001632">
    <property type="protein sequence ID" value="KAF2486918.1"/>
    <property type="molecule type" value="Genomic_DNA"/>
</dbReference>
<dbReference type="CDD" id="cd23804">
    <property type="entry name" value="UBCc_UBE2S"/>
    <property type="match status" value="1"/>
</dbReference>
<feature type="compositionally biased region" description="Low complexity" evidence="4">
    <location>
        <begin position="191"/>
        <end position="207"/>
    </location>
</feature>
<feature type="compositionally biased region" description="Acidic residues" evidence="4">
    <location>
        <begin position="293"/>
        <end position="304"/>
    </location>
</feature>
<dbReference type="PANTHER" id="PTHR24068">
    <property type="entry name" value="UBIQUITIN-CONJUGATING ENZYME E2"/>
    <property type="match status" value="1"/>
</dbReference>
<dbReference type="SUPFAM" id="SSF54495">
    <property type="entry name" value="UBC-like"/>
    <property type="match status" value="1"/>
</dbReference>